<reference evidence="4" key="1">
    <citation type="journal article" date="2021" name="Proc. Natl. Acad. Sci. U.S.A.">
        <title>Three genomes in the algal genus Volvox reveal the fate of a haploid sex-determining region after a transition to homothallism.</title>
        <authorList>
            <person name="Yamamoto K."/>
            <person name="Hamaji T."/>
            <person name="Kawai-Toyooka H."/>
            <person name="Matsuzaki R."/>
            <person name="Takahashi F."/>
            <person name="Nishimura Y."/>
            <person name="Kawachi M."/>
            <person name="Noguchi H."/>
            <person name="Minakuchi Y."/>
            <person name="Umen J.G."/>
            <person name="Toyoda A."/>
            <person name="Nozaki H."/>
        </authorList>
    </citation>
    <scope>NUCLEOTIDE SEQUENCE</scope>
    <source>
        <strain evidence="4">NIES-3785</strain>
        <strain evidence="3">NIES-3786</strain>
    </source>
</reference>
<dbReference type="Proteomes" id="UP000722791">
    <property type="component" value="Unassembled WGS sequence"/>
</dbReference>
<dbReference type="InterPro" id="IPR013584">
    <property type="entry name" value="RAP"/>
</dbReference>
<evidence type="ECO:0000259" key="2">
    <source>
        <dbReference type="PROSITE" id="PS51286"/>
    </source>
</evidence>
<dbReference type="PANTHER" id="PTHR21228:SF40">
    <property type="entry name" value="LD45607P"/>
    <property type="match status" value="1"/>
</dbReference>
<protein>
    <recommendedName>
        <fullName evidence="2">RAP domain-containing protein</fullName>
    </recommendedName>
</protein>
<dbReference type="Pfam" id="PF08373">
    <property type="entry name" value="RAP"/>
    <property type="match status" value="1"/>
</dbReference>
<name>A0A8J4LWH2_9CHLO</name>
<dbReference type="GO" id="GO:0035770">
    <property type="term" value="C:ribonucleoprotein granule"/>
    <property type="evidence" value="ECO:0007669"/>
    <property type="project" value="TreeGrafter"/>
</dbReference>
<sequence>MNAAAGGDGHEDGDGDGGVSGGDRGGGGGGQEGLIPDRLLRKCCERALATMQDSSPQNLSNLLWALAKLGYRHDALLGAAAAQAARQMADSRVGAAHGAGGAAEGVRGAGGGGCGGADDRSQGPSHWSSQSVSNSTWAFATLGAQPGGEYLEQVCRHLARRSLLSRFSWQHIANTVWALATLQHHDAEAMEAVEQEVAARLAKANTTEAEGGPDGAVSHRRELPSTSGLRSQHIANLLWGYGTLEHPAPVLFFAVRPIMERRVAEFSEQELSNSVWAAARLALYDRQLMDVIGDHISAARLPYLLPQHVANLAWAYSRLTHAHRALFDGLVARAVSYTSTPGALTWQHLTNVCSSAGVFGWRYPALVDVTERRLAACYRCYCGGGGGGGGDVQPLYAQQACNLAWGLSLVGSCSPRTWGQLMELLGVAVEAQGGVEELPPEALTQIYQAYLNVRLDNPTVTLAAGVPGLLHRGAQVWRTNNARGIQVSAFQKQVSHTLLRLGLRNQMERLTDDGHFSIDMAVEVEVEVDGDADEGEERPAGDGRWQQQPQLLERPQRQLGVMASEHLGEVHDWITPAQKQNPYDCTSRDDTITTPEFHGASMVTPHLSLLGAAPDKSPSPPTAKTGGADAVEAATATAITAAAPIPATDSDAATTANTTARARLLGASAPSRRRCRSRLFRVAVEADGPGHYTANTRQPLGMGLYRRRCLEERGWVVVTVAYWRWYEVSPAKRDLLLTELLREAGVGELLTAAVAAEYRRRVD</sequence>
<feature type="region of interest" description="Disordered" evidence="1">
    <location>
        <begin position="110"/>
        <end position="130"/>
    </location>
</feature>
<evidence type="ECO:0000313" key="6">
    <source>
        <dbReference type="Proteomes" id="UP000747110"/>
    </source>
</evidence>
<feature type="domain" description="RAP" evidence="2">
    <location>
        <begin position="682"/>
        <end position="739"/>
    </location>
</feature>
<gene>
    <name evidence="3" type="ORF">Vretifemale_8556</name>
    <name evidence="4" type="ORF">Vretimale_16728</name>
</gene>
<comment type="caution">
    <text evidence="4">The sequence shown here is derived from an EMBL/GenBank/DDBJ whole genome shotgun (WGS) entry which is preliminary data.</text>
</comment>
<dbReference type="OrthoDB" id="385235at2759"/>
<dbReference type="PANTHER" id="PTHR21228">
    <property type="entry name" value="FAST LEU-RICH DOMAIN-CONTAINING"/>
    <property type="match status" value="1"/>
</dbReference>
<dbReference type="GO" id="GO:0044528">
    <property type="term" value="P:regulation of mitochondrial mRNA stability"/>
    <property type="evidence" value="ECO:0007669"/>
    <property type="project" value="TreeGrafter"/>
</dbReference>
<dbReference type="AlphaFoldDB" id="A0A8J4LWH2"/>
<feature type="region of interest" description="Disordered" evidence="1">
    <location>
        <begin position="1"/>
        <end position="34"/>
    </location>
</feature>
<evidence type="ECO:0000313" key="3">
    <source>
        <dbReference type="EMBL" id="GIL79194.1"/>
    </source>
</evidence>
<dbReference type="GO" id="GO:0005759">
    <property type="term" value="C:mitochondrial matrix"/>
    <property type="evidence" value="ECO:0007669"/>
    <property type="project" value="TreeGrafter"/>
</dbReference>
<organism evidence="4 5">
    <name type="scientific">Volvox reticuliferus</name>
    <dbReference type="NCBI Taxonomy" id="1737510"/>
    <lineage>
        <taxon>Eukaryota</taxon>
        <taxon>Viridiplantae</taxon>
        <taxon>Chlorophyta</taxon>
        <taxon>core chlorophytes</taxon>
        <taxon>Chlorophyceae</taxon>
        <taxon>CS clade</taxon>
        <taxon>Chlamydomonadales</taxon>
        <taxon>Volvocaceae</taxon>
        <taxon>Volvox</taxon>
    </lineage>
</organism>
<dbReference type="EMBL" id="BNCP01000015">
    <property type="protein sequence ID" value="GIL79194.1"/>
    <property type="molecule type" value="Genomic_DNA"/>
</dbReference>
<dbReference type="EMBL" id="BNCQ01000050">
    <property type="protein sequence ID" value="GIM13664.1"/>
    <property type="molecule type" value="Genomic_DNA"/>
</dbReference>
<proteinExistence type="predicted"/>
<evidence type="ECO:0000256" key="1">
    <source>
        <dbReference type="SAM" id="MobiDB-lite"/>
    </source>
</evidence>
<dbReference type="InterPro" id="IPR050870">
    <property type="entry name" value="FAST_kinase"/>
</dbReference>
<dbReference type="SMART" id="SM00952">
    <property type="entry name" value="RAP"/>
    <property type="match status" value="1"/>
</dbReference>
<feature type="compositionally biased region" description="Gly residues" evidence="1">
    <location>
        <begin position="16"/>
        <end position="32"/>
    </location>
</feature>
<dbReference type="GO" id="GO:0003723">
    <property type="term" value="F:RNA binding"/>
    <property type="evidence" value="ECO:0007669"/>
    <property type="project" value="TreeGrafter"/>
</dbReference>
<feature type="region of interest" description="Disordered" evidence="1">
    <location>
        <begin position="206"/>
        <end position="227"/>
    </location>
</feature>
<evidence type="ECO:0000313" key="5">
    <source>
        <dbReference type="Proteomes" id="UP000722791"/>
    </source>
</evidence>
<accession>A0A8J4LWH2</accession>
<dbReference type="Proteomes" id="UP000747110">
    <property type="component" value="Unassembled WGS sequence"/>
</dbReference>
<keyword evidence="6" id="KW-1185">Reference proteome</keyword>
<dbReference type="PROSITE" id="PS51286">
    <property type="entry name" value="RAP"/>
    <property type="match status" value="1"/>
</dbReference>
<evidence type="ECO:0000313" key="4">
    <source>
        <dbReference type="EMBL" id="GIM13664.1"/>
    </source>
</evidence>
<dbReference type="GO" id="GO:0000963">
    <property type="term" value="P:mitochondrial RNA processing"/>
    <property type="evidence" value="ECO:0007669"/>
    <property type="project" value="TreeGrafter"/>
</dbReference>